<dbReference type="SMART" id="SM00568">
    <property type="entry name" value="GRAM"/>
    <property type="match status" value="1"/>
</dbReference>
<gene>
    <name evidence="4" type="ORF">ONE63_008543</name>
</gene>
<dbReference type="CDD" id="cd13220">
    <property type="entry name" value="PH-GRAM_GRAMDC"/>
    <property type="match status" value="1"/>
</dbReference>
<evidence type="ECO:0000256" key="2">
    <source>
        <dbReference type="SAM" id="Phobius"/>
    </source>
</evidence>
<dbReference type="InterPro" id="IPR051482">
    <property type="entry name" value="Cholesterol_transport"/>
</dbReference>
<dbReference type="Pfam" id="PF02893">
    <property type="entry name" value="GRAM"/>
    <property type="match status" value="1"/>
</dbReference>
<feature type="compositionally biased region" description="Low complexity" evidence="1">
    <location>
        <begin position="100"/>
        <end position="120"/>
    </location>
</feature>
<reference evidence="4" key="1">
    <citation type="submission" date="2022-12" db="EMBL/GenBank/DDBJ databases">
        <title>Chromosome-level genome assembly of the bean flower thrips Megalurothrips usitatus.</title>
        <authorList>
            <person name="Ma L."/>
            <person name="Liu Q."/>
            <person name="Li H."/>
            <person name="Cai W."/>
        </authorList>
    </citation>
    <scope>NUCLEOTIDE SEQUENCE</scope>
    <source>
        <strain evidence="4">Cailab_2022a</strain>
    </source>
</reference>
<dbReference type="InterPro" id="IPR004182">
    <property type="entry name" value="GRAM"/>
</dbReference>
<dbReference type="EMBL" id="JAPTSV010000006">
    <property type="protein sequence ID" value="KAJ1526998.1"/>
    <property type="molecule type" value="Genomic_DNA"/>
</dbReference>
<feature type="region of interest" description="Disordered" evidence="1">
    <location>
        <begin position="272"/>
        <end position="294"/>
    </location>
</feature>
<feature type="transmembrane region" description="Helical" evidence="2">
    <location>
        <begin position="356"/>
        <end position="377"/>
    </location>
</feature>
<sequence>MPTATANMKMLSISIPRPSKTVDDASWSSTSPSESPLSLSGSGTAGSAPTSAPAGNLAGLPMSPWSFVRESSTYRSGSSWAVRRRQSAQETSSRRRAAGTPSVAPSSSTPTLVPLPSPATSKARHKKFHRHFDSVAPDERVLNYYSCALISDILLQGHLYITSNYFAFYSNVFGYVTKLLIPTASVLKVSKEKTARIIPNAIGVATSDEKHVFGSLLSRDNTYKLMVQVWKTALGPPPHGPHPPQLPAAPLPKIPQELKDEVDSASVSGDVLQEDDDSSLSGDGGPGGLPPVPLDKTPIVKAACKVNASSASSPAAILAPGAALGAAAGASPAEGLAPGAQLAQLAQLRRGTRQTIILGVSTALVAFLLLSTALLFHRMSRIQDQFRIQSGDNLYQDLARWQTHLHARSASQVEEFLNTHLDQLAKVRKSLEALTLLIVSNDDDRMQHADVMMHHHSPYRDQKQQTRPPSPSAEPDAKNS</sequence>
<dbReference type="GO" id="GO:0032934">
    <property type="term" value="F:sterol binding"/>
    <property type="evidence" value="ECO:0007669"/>
    <property type="project" value="TreeGrafter"/>
</dbReference>
<protein>
    <recommendedName>
        <fullName evidence="3">GRAM domain-containing protein</fullName>
    </recommendedName>
</protein>
<keyword evidence="2" id="KW-0812">Transmembrane</keyword>
<dbReference type="GO" id="GO:0120015">
    <property type="term" value="F:sterol transfer activity"/>
    <property type="evidence" value="ECO:0007669"/>
    <property type="project" value="TreeGrafter"/>
</dbReference>
<dbReference type="Gene3D" id="2.30.29.30">
    <property type="entry name" value="Pleckstrin-homology domain (PH domain)/Phosphotyrosine-binding domain (PTB)"/>
    <property type="match status" value="1"/>
</dbReference>
<evidence type="ECO:0000313" key="4">
    <source>
        <dbReference type="EMBL" id="KAJ1526998.1"/>
    </source>
</evidence>
<dbReference type="GO" id="GO:0005789">
    <property type="term" value="C:endoplasmic reticulum membrane"/>
    <property type="evidence" value="ECO:0007669"/>
    <property type="project" value="TreeGrafter"/>
</dbReference>
<dbReference type="InterPro" id="IPR011993">
    <property type="entry name" value="PH-like_dom_sf"/>
</dbReference>
<dbReference type="GO" id="GO:0005886">
    <property type="term" value="C:plasma membrane"/>
    <property type="evidence" value="ECO:0007669"/>
    <property type="project" value="TreeGrafter"/>
</dbReference>
<keyword evidence="2" id="KW-1133">Transmembrane helix</keyword>
<dbReference type="PANTHER" id="PTHR23319:SF13">
    <property type="entry name" value="GRAM DOMAIN-CONTAINING PROTEIN"/>
    <property type="match status" value="1"/>
</dbReference>
<accession>A0AAV7XPU7</accession>
<feature type="compositionally biased region" description="Low complexity" evidence="1">
    <location>
        <begin position="26"/>
        <end position="55"/>
    </location>
</feature>
<proteinExistence type="predicted"/>
<dbReference type="AlphaFoldDB" id="A0AAV7XPU7"/>
<dbReference type="GO" id="GO:0140268">
    <property type="term" value="C:endoplasmic reticulum-plasma membrane contact site"/>
    <property type="evidence" value="ECO:0007669"/>
    <property type="project" value="TreeGrafter"/>
</dbReference>
<feature type="domain" description="GRAM" evidence="3">
    <location>
        <begin position="126"/>
        <end position="193"/>
    </location>
</feature>
<keyword evidence="5" id="KW-1185">Reference proteome</keyword>
<feature type="region of interest" description="Disordered" evidence="1">
    <location>
        <begin position="78"/>
        <end position="120"/>
    </location>
</feature>
<keyword evidence="2" id="KW-0472">Membrane</keyword>
<feature type="region of interest" description="Disordered" evidence="1">
    <location>
        <begin position="1"/>
        <end position="55"/>
    </location>
</feature>
<organism evidence="4 5">
    <name type="scientific">Megalurothrips usitatus</name>
    <name type="common">bean blossom thrips</name>
    <dbReference type="NCBI Taxonomy" id="439358"/>
    <lineage>
        <taxon>Eukaryota</taxon>
        <taxon>Metazoa</taxon>
        <taxon>Ecdysozoa</taxon>
        <taxon>Arthropoda</taxon>
        <taxon>Hexapoda</taxon>
        <taxon>Insecta</taxon>
        <taxon>Pterygota</taxon>
        <taxon>Neoptera</taxon>
        <taxon>Paraneoptera</taxon>
        <taxon>Thysanoptera</taxon>
        <taxon>Terebrantia</taxon>
        <taxon>Thripoidea</taxon>
        <taxon>Thripidae</taxon>
        <taxon>Megalurothrips</taxon>
    </lineage>
</organism>
<evidence type="ECO:0000259" key="3">
    <source>
        <dbReference type="SMART" id="SM00568"/>
    </source>
</evidence>
<evidence type="ECO:0000256" key="1">
    <source>
        <dbReference type="SAM" id="MobiDB-lite"/>
    </source>
</evidence>
<name>A0AAV7XPU7_9NEOP</name>
<evidence type="ECO:0000313" key="5">
    <source>
        <dbReference type="Proteomes" id="UP001075354"/>
    </source>
</evidence>
<feature type="region of interest" description="Disordered" evidence="1">
    <location>
        <begin position="456"/>
        <end position="480"/>
    </location>
</feature>
<dbReference type="PANTHER" id="PTHR23319">
    <property type="entry name" value="GRAM DOMAIN CONTAINING 1B, ISOFORM E"/>
    <property type="match status" value="1"/>
</dbReference>
<comment type="caution">
    <text evidence="4">The sequence shown here is derived from an EMBL/GenBank/DDBJ whole genome shotgun (WGS) entry which is preliminary data.</text>
</comment>
<dbReference type="Proteomes" id="UP001075354">
    <property type="component" value="Chromosome 6"/>
</dbReference>
<dbReference type="GO" id="GO:0032366">
    <property type="term" value="P:intracellular sterol transport"/>
    <property type="evidence" value="ECO:0007669"/>
    <property type="project" value="TreeGrafter"/>
</dbReference>